<comment type="caution">
    <text evidence="1">The sequence shown here is derived from an EMBL/GenBank/DDBJ whole genome shotgun (WGS) entry which is preliminary data.</text>
</comment>
<proteinExistence type="predicted"/>
<evidence type="ECO:0008006" key="3">
    <source>
        <dbReference type="Google" id="ProtNLM"/>
    </source>
</evidence>
<accession>A0A1J4TAR9</accession>
<reference evidence="1 2" key="1">
    <citation type="journal article" date="2016" name="Environ. Microbiol.">
        <title>Genomic resolution of a cold subsurface aquifer community provides metabolic insights for novel microbes adapted to high CO concentrations.</title>
        <authorList>
            <person name="Probst A.J."/>
            <person name="Castelle C.J."/>
            <person name="Singh A."/>
            <person name="Brown C.T."/>
            <person name="Anantharaman K."/>
            <person name="Sharon I."/>
            <person name="Hug L.A."/>
            <person name="Burstein D."/>
            <person name="Emerson J.B."/>
            <person name="Thomas B.C."/>
            <person name="Banfield J.F."/>
        </authorList>
    </citation>
    <scope>NUCLEOTIDE SEQUENCE [LARGE SCALE GENOMIC DNA]</scope>
    <source>
        <strain evidence="1">CG1_02_37_44</strain>
    </source>
</reference>
<dbReference type="EMBL" id="MNUU01000040">
    <property type="protein sequence ID" value="OIO07582.1"/>
    <property type="molecule type" value="Genomic_DNA"/>
</dbReference>
<protein>
    <recommendedName>
        <fullName evidence="3">Fibronectin type-III domain-containing protein</fullName>
    </recommendedName>
</protein>
<dbReference type="AlphaFoldDB" id="A0A1J4TAR9"/>
<sequence length="569" mass="61992">MEKILLLSAVLIIGASFFAGVKFSLANDPSVTILSPNGGETFKNDGSSITVKWQANNIPVAHEFILIRMRAISDSREYDLAHDVSNDGQEVLLIPASVPVGAYMLEIKTYVDNILAMDSSDGYFKIVDVSQNQPSATIPVATVSSSVDISQSQPSVTVLSPNGGENFQSGGSYYVTWASINLPSDAYVNIWLLDSSTRLGNMILGKVPNTGSANWVASSLNVLTDQTTLQPIISSGKYVIFIECADRNCTADYSYDSFVITVPSTKVEEQVKCIFKSSTSEQKCYIATDNSNYSDYGCSGAESCAVDIRGINGDKITWKSSCGGYAYTVMNGSNEYAVFNCADQAIATPTILTTPATVSPTVTAAKEKEEQILDINEKSKLLSYNNFDFILAELNQLRSIIKEQQTEIKYLKSLVADIKDLSEKSRDAINKFITYGVDSNTKKLGAGERAAVINSYKIAFDKLPETEAELADAIKIANGRFPSVTSDEAEKTASEQFNKIYKRSPDLKDANDNAAIKVMAYGLRQKAENRNLNSEKAGIKIFKNIFGVVPKTTEDWNAMQAITYSGATR</sequence>
<name>A0A1J4TAR9_9BACT</name>
<gene>
    <name evidence="1" type="ORF">AUJ27_02175</name>
</gene>
<evidence type="ECO:0000313" key="2">
    <source>
        <dbReference type="Proteomes" id="UP000183192"/>
    </source>
</evidence>
<evidence type="ECO:0000313" key="1">
    <source>
        <dbReference type="EMBL" id="OIO07582.1"/>
    </source>
</evidence>
<dbReference type="STRING" id="1805146.AUJ27_02175"/>
<organism evidence="1 2">
    <name type="scientific">Candidatus Falkowbacteria bacterium CG1_02_37_44</name>
    <dbReference type="NCBI Taxonomy" id="1805146"/>
    <lineage>
        <taxon>Bacteria</taxon>
        <taxon>Candidatus Falkowiibacteriota</taxon>
    </lineage>
</organism>
<dbReference type="Proteomes" id="UP000183192">
    <property type="component" value="Unassembled WGS sequence"/>
</dbReference>